<proteinExistence type="inferred from homology"/>
<dbReference type="Proteomes" id="UP000703661">
    <property type="component" value="Unassembled WGS sequence"/>
</dbReference>
<reference evidence="7" key="1">
    <citation type="journal article" date="2020" name="Fungal Divers.">
        <title>Resolving the Mortierellaceae phylogeny through synthesis of multi-gene phylogenetics and phylogenomics.</title>
        <authorList>
            <person name="Vandepol N."/>
            <person name="Liber J."/>
            <person name="Desiro A."/>
            <person name="Na H."/>
            <person name="Kennedy M."/>
            <person name="Barry K."/>
            <person name="Grigoriev I.V."/>
            <person name="Miller A.N."/>
            <person name="O'Donnell K."/>
            <person name="Stajich J.E."/>
            <person name="Bonito G."/>
        </authorList>
    </citation>
    <scope>NUCLEOTIDE SEQUENCE</scope>
    <source>
        <strain evidence="7">NRRL 2769</strain>
    </source>
</reference>
<dbReference type="AlphaFoldDB" id="A0A9P6N2T6"/>
<feature type="domain" description="Gfo/Idh/MocA-like oxidoreductase N-terminal" evidence="6">
    <location>
        <begin position="27"/>
        <end position="142"/>
    </location>
</feature>
<evidence type="ECO:0000256" key="2">
    <source>
        <dbReference type="ARBA" id="ARBA00023002"/>
    </source>
</evidence>
<evidence type="ECO:0000313" key="8">
    <source>
        <dbReference type="Proteomes" id="UP000703661"/>
    </source>
</evidence>
<name>A0A9P6N2T6_9FUNG</name>
<evidence type="ECO:0000256" key="5">
    <source>
        <dbReference type="ARBA" id="ARBA00049233"/>
    </source>
</evidence>
<dbReference type="InterPro" id="IPR000683">
    <property type="entry name" value="Gfo/Idh/MocA-like_OxRdtase_N"/>
</dbReference>
<dbReference type="InterPro" id="IPR050984">
    <property type="entry name" value="Gfo/Idh/MocA_domain"/>
</dbReference>
<dbReference type="Gene3D" id="3.30.360.10">
    <property type="entry name" value="Dihydrodipicolinate Reductase, domain 2"/>
    <property type="match status" value="1"/>
</dbReference>
<dbReference type="InterPro" id="IPR036291">
    <property type="entry name" value="NAD(P)-bd_dom_sf"/>
</dbReference>
<dbReference type="Pfam" id="PF01408">
    <property type="entry name" value="GFO_IDH_MocA"/>
    <property type="match status" value="1"/>
</dbReference>
<dbReference type="SUPFAM" id="SSF51735">
    <property type="entry name" value="NAD(P)-binding Rossmann-fold domains"/>
    <property type="match status" value="1"/>
</dbReference>
<protein>
    <recommendedName>
        <fullName evidence="3">D-xylose 1-dehydrogenase (NADP(+), D-xylono-1,5-lactone-forming)</fullName>
        <ecNumber evidence="3">1.1.1.179</ecNumber>
    </recommendedName>
    <alternativeName>
        <fullName evidence="4">D-xylose-NADP dehydrogenase</fullName>
    </alternativeName>
</protein>
<keyword evidence="8" id="KW-1185">Reference proteome</keyword>
<accession>A0A9P6N2T6</accession>
<dbReference type="EC" id="1.1.1.179" evidence="3"/>
<gene>
    <name evidence="7" type="ORF">BGZ80_010288</name>
</gene>
<dbReference type="PANTHER" id="PTHR22604">
    <property type="entry name" value="OXIDOREDUCTASES"/>
    <property type="match status" value="1"/>
</dbReference>
<dbReference type="Gene3D" id="3.40.50.720">
    <property type="entry name" value="NAD(P)-binding Rossmann-like Domain"/>
    <property type="match status" value="1"/>
</dbReference>
<sequence>MASQKSSGLFARYRLSNPKQSVVKNAIGILGAANIAPPALVAPSMNMSSIIVVSVAARDENKAKAFASKHGIPNTHPSYDAIINDPNIDCIYNPLPNGLHYEWTKKALDAGKHVLLEKPSTSNAEQTRELFAIAKEKNLVLLEAFHYGFHPASTFFRETLQKHIASGHPLQRVKAVMSFPNLFPLTDIRFNYNLGGGITMDCGSCTINAIRYFTGFEVESVEKAVPKIVSEDIDGRMDAVLRLKRGDNTFAEAELNVSLTNPWFSIQTYREMMPTFTAETDDKIFFYHYFTVKNKATGKTENLPKAYGEGYSTYRYQLEAFVKAVENGGKDVESIPGWVSGEDSALNMTAIDAVYKKSGMKLRK</sequence>
<comment type="caution">
    <text evidence="7">The sequence shown here is derived from an EMBL/GenBank/DDBJ whole genome shotgun (WGS) entry which is preliminary data.</text>
</comment>
<dbReference type="SUPFAM" id="SSF55347">
    <property type="entry name" value="Glyceraldehyde-3-phosphate dehydrogenase-like, C-terminal domain"/>
    <property type="match status" value="1"/>
</dbReference>
<evidence type="ECO:0000313" key="7">
    <source>
        <dbReference type="EMBL" id="KAG0023131.1"/>
    </source>
</evidence>
<evidence type="ECO:0000256" key="1">
    <source>
        <dbReference type="ARBA" id="ARBA00010928"/>
    </source>
</evidence>
<evidence type="ECO:0000259" key="6">
    <source>
        <dbReference type="Pfam" id="PF01408"/>
    </source>
</evidence>
<evidence type="ECO:0000256" key="4">
    <source>
        <dbReference type="ARBA" id="ARBA00042988"/>
    </source>
</evidence>
<dbReference type="GO" id="GO:0047837">
    <property type="term" value="F:D-xylose 1-dehydrogenase (NADP+) activity"/>
    <property type="evidence" value="ECO:0007669"/>
    <property type="project" value="UniProtKB-EC"/>
</dbReference>
<dbReference type="EMBL" id="JAAAID010000070">
    <property type="protein sequence ID" value="KAG0023131.1"/>
    <property type="molecule type" value="Genomic_DNA"/>
</dbReference>
<keyword evidence="2" id="KW-0560">Oxidoreductase</keyword>
<organism evidence="7 8">
    <name type="scientific">Entomortierella chlamydospora</name>
    <dbReference type="NCBI Taxonomy" id="101097"/>
    <lineage>
        <taxon>Eukaryota</taxon>
        <taxon>Fungi</taxon>
        <taxon>Fungi incertae sedis</taxon>
        <taxon>Mucoromycota</taxon>
        <taxon>Mortierellomycotina</taxon>
        <taxon>Mortierellomycetes</taxon>
        <taxon>Mortierellales</taxon>
        <taxon>Mortierellaceae</taxon>
        <taxon>Entomortierella</taxon>
    </lineage>
</organism>
<dbReference type="GO" id="GO:0000166">
    <property type="term" value="F:nucleotide binding"/>
    <property type="evidence" value="ECO:0007669"/>
    <property type="project" value="InterPro"/>
</dbReference>
<dbReference type="PANTHER" id="PTHR22604:SF105">
    <property type="entry name" value="TRANS-1,2-DIHYDROBENZENE-1,2-DIOL DEHYDROGENASE"/>
    <property type="match status" value="1"/>
</dbReference>
<comment type="catalytic activity">
    <reaction evidence="5">
        <text>D-xylose + NADP(+) = D-xylono-1,5-lactone + NADPH + H(+)</text>
        <dbReference type="Rhea" id="RHEA:22000"/>
        <dbReference type="ChEBI" id="CHEBI:15378"/>
        <dbReference type="ChEBI" id="CHEBI:15867"/>
        <dbReference type="ChEBI" id="CHEBI:53455"/>
        <dbReference type="ChEBI" id="CHEBI:57783"/>
        <dbReference type="ChEBI" id="CHEBI:58349"/>
        <dbReference type="EC" id="1.1.1.179"/>
    </reaction>
</comment>
<comment type="similarity">
    <text evidence="1">Belongs to the Gfo/Idh/MocA family.</text>
</comment>
<evidence type="ECO:0000256" key="3">
    <source>
        <dbReference type="ARBA" id="ARBA00038984"/>
    </source>
</evidence>